<feature type="non-terminal residue" evidence="2">
    <location>
        <position position="1"/>
    </location>
</feature>
<feature type="compositionally biased region" description="Acidic residues" evidence="1">
    <location>
        <begin position="77"/>
        <end position="97"/>
    </location>
</feature>
<protein>
    <submittedName>
        <fullName evidence="2">Uncharacterized protein</fullName>
    </submittedName>
</protein>
<evidence type="ECO:0000313" key="2">
    <source>
        <dbReference type="EMBL" id="CAE7407452.1"/>
    </source>
</evidence>
<dbReference type="AlphaFoldDB" id="A0A812QWX9"/>
<keyword evidence="3" id="KW-1185">Reference proteome</keyword>
<evidence type="ECO:0000256" key="1">
    <source>
        <dbReference type="SAM" id="MobiDB-lite"/>
    </source>
</evidence>
<gene>
    <name evidence="2" type="ORF">SPIL2461_LOCUS10050</name>
</gene>
<feature type="compositionally biased region" description="Basic residues" evidence="1">
    <location>
        <begin position="103"/>
        <end position="123"/>
    </location>
</feature>
<organism evidence="2 3">
    <name type="scientific">Symbiodinium pilosum</name>
    <name type="common">Dinoflagellate</name>
    <dbReference type="NCBI Taxonomy" id="2952"/>
    <lineage>
        <taxon>Eukaryota</taxon>
        <taxon>Sar</taxon>
        <taxon>Alveolata</taxon>
        <taxon>Dinophyceae</taxon>
        <taxon>Suessiales</taxon>
        <taxon>Symbiodiniaceae</taxon>
        <taxon>Symbiodinium</taxon>
    </lineage>
</organism>
<comment type="caution">
    <text evidence="2">The sequence shown here is derived from an EMBL/GenBank/DDBJ whole genome shotgun (WGS) entry which is preliminary data.</text>
</comment>
<proteinExistence type="predicted"/>
<feature type="compositionally biased region" description="Basic residues" evidence="1">
    <location>
        <begin position="218"/>
        <end position="234"/>
    </location>
</feature>
<feature type="compositionally biased region" description="Basic and acidic residues" evidence="1">
    <location>
        <begin position="199"/>
        <end position="217"/>
    </location>
</feature>
<dbReference type="EMBL" id="CAJNIZ010018216">
    <property type="protein sequence ID" value="CAE7407452.1"/>
    <property type="molecule type" value="Genomic_DNA"/>
</dbReference>
<evidence type="ECO:0000313" key="3">
    <source>
        <dbReference type="Proteomes" id="UP000649617"/>
    </source>
</evidence>
<feature type="region of interest" description="Disordered" evidence="1">
    <location>
        <begin position="65"/>
        <end position="139"/>
    </location>
</feature>
<dbReference type="OrthoDB" id="411117at2759"/>
<reference evidence="2" key="1">
    <citation type="submission" date="2021-02" db="EMBL/GenBank/DDBJ databases">
        <authorList>
            <person name="Dougan E. K."/>
            <person name="Rhodes N."/>
            <person name="Thang M."/>
            <person name="Chan C."/>
        </authorList>
    </citation>
    <scope>NUCLEOTIDE SEQUENCE</scope>
</reference>
<name>A0A812QWX9_SYMPI</name>
<dbReference type="Proteomes" id="UP000649617">
    <property type="component" value="Unassembled WGS sequence"/>
</dbReference>
<accession>A0A812QWX9</accession>
<sequence length="622" mass="71269">MALGWGWGWEVSWFGSPCRKDKYEKHVREFWVDVETVGRLDTLHSEELNQSYVIVDDHDCELPSPMLGKSSSACLELDGDDTDEDENEDDDEDEEKEEPTPKSKSKKKRAKTTPSPKSRRRAILKNSSTKTTRSARKEMDRIPTILTEILKLRIKMDNTMDSLKKTSGEDAKKSLTTMTDQADKLMVLHDDLAELKAEHGHGCPDKASSRVVMEEKKLKRTVLRPKQAKSKKNPKSNAGDDDHASTDEVRYPHHLEMLDLHRFQTGSYATLFLASSMNAERLTRRFKAHDPQHPVFQTHRKRLDQVLPLQIHADEGQTLKKTGVMVINWQSPLGFGTSMQDDCPEAMGLNYIGNSYSTRFLFTVCTKKTYRKKNAFVLDRIFEILVDELHSLFHEGVCLTIAGQEMRFFIATIGMKGDWPIHARVGHLTRHFARKGVYQVVLTDYKLVGPGDFQTQLDQIYGMWFKGADTTAVCLFFEHWLMSNLNDISNDRAYFVSMLSAFKSANTFLRTLYRSGLFLSRERCRLAAQAGVDFIRAYREVASIAYSMGRTRFKLTPKLHAFFHIVDHLCVAYEAERRWTFSPLGESVQMDEDFVGQISSLTCTVSTRKVHLESVRKYLTNV</sequence>
<feature type="region of interest" description="Disordered" evidence="1">
    <location>
        <begin position="199"/>
        <end position="246"/>
    </location>
</feature>